<dbReference type="Gene3D" id="3.30.1490.100">
    <property type="entry name" value="DNA polymerase, Y-family, little finger domain"/>
    <property type="match status" value="1"/>
</dbReference>
<feature type="active site" evidence="15">
    <location>
        <position position="105"/>
    </location>
</feature>
<dbReference type="Proteomes" id="UP000009223">
    <property type="component" value="Chromosome"/>
</dbReference>
<dbReference type="InterPro" id="IPR043128">
    <property type="entry name" value="Rev_trsase/Diguanyl_cyclase"/>
</dbReference>
<dbReference type="HOGENOM" id="CLU_012348_1_2_12"/>
<evidence type="ECO:0000256" key="2">
    <source>
        <dbReference type="ARBA" id="ARBA00010945"/>
    </source>
</evidence>
<dbReference type="InterPro" id="IPR036775">
    <property type="entry name" value="DNA_pol_Y-fam_lit_finger_sf"/>
</dbReference>
<evidence type="ECO:0000256" key="8">
    <source>
        <dbReference type="ARBA" id="ARBA00022723"/>
    </source>
</evidence>
<evidence type="ECO:0000256" key="4">
    <source>
        <dbReference type="ARBA" id="ARBA00022490"/>
    </source>
</evidence>
<dbReference type="OrthoDB" id="9808813at2"/>
<comment type="function">
    <text evidence="15">Poorly processive, error-prone DNA polymerase involved in untargeted mutagenesis. Copies undamaged DNA at stalled replication forks, which arise in vivo from mismatched or misaligned primer ends. These misaligned primers can be extended by PolIV. Exhibits no 3'-5' exonuclease (proofreading) activity. May be involved in translesional synthesis, in conjunction with the beta clamp from PolIII.</text>
</comment>
<keyword evidence="6 15" id="KW-0548">Nucleotidyltransferase</keyword>
<feature type="binding site" evidence="15">
    <location>
        <position position="104"/>
    </location>
    <ligand>
        <name>Mg(2+)</name>
        <dbReference type="ChEBI" id="CHEBI:18420"/>
    </ligand>
</feature>
<dbReference type="GO" id="GO:0003684">
    <property type="term" value="F:damaged DNA binding"/>
    <property type="evidence" value="ECO:0007669"/>
    <property type="project" value="InterPro"/>
</dbReference>
<evidence type="ECO:0000256" key="14">
    <source>
        <dbReference type="ARBA" id="ARBA00049244"/>
    </source>
</evidence>
<organism evidence="17 18">
    <name type="scientific">Treponema primitia (strain ATCC BAA-887 / DSM 12427 / ZAS-2)</name>
    <dbReference type="NCBI Taxonomy" id="545694"/>
    <lineage>
        <taxon>Bacteria</taxon>
        <taxon>Pseudomonadati</taxon>
        <taxon>Spirochaetota</taxon>
        <taxon>Spirochaetia</taxon>
        <taxon>Spirochaetales</taxon>
        <taxon>Treponemataceae</taxon>
        <taxon>Treponema</taxon>
    </lineage>
</organism>
<dbReference type="Gene3D" id="1.10.150.20">
    <property type="entry name" value="5' to 3' exonuclease, C-terminal subdomain"/>
    <property type="match status" value="1"/>
</dbReference>
<evidence type="ECO:0000256" key="11">
    <source>
        <dbReference type="ARBA" id="ARBA00022932"/>
    </source>
</evidence>
<feature type="domain" description="UmuC" evidence="16">
    <location>
        <begin position="4"/>
        <end position="186"/>
    </location>
</feature>
<comment type="subcellular location">
    <subcellularLocation>
        <location evidence="1 15">Cytoplasm</location>
    </subcellularLocation>
</comment>
<keyword evidence="5 15" id="KW-0808">Transferase</keyword>
<dbReference type="PROSITE" id="PS50173">
    <property type="entry name" value="UMUC"/>
    <property type="match status" value="1"/>
</dbReference>
<dbReference type="Pfam" id="PF21999">
    <property type="entry name" value="IMS_HHH_1"/>
    <property type="match status" value="1"/>
</dbReference>
<dbReference type="Gene3D" id="3.40.1170.60">
    <property type="match status" value="1"/>
</dbReference>
<dbReference type="AlphaFoldDB" id="F5YNE9"/>
<sequence>MTYFIHADLDAFYASVEQLDHPEYCGKPVIVGGLPGDRRSVVSTASYEARKFGVHSAMPVAQAYKLCPQGIYLRGNMKRYREKSDEVMAVFSDFTPDVKQISIDEAFLDITGTEKLFGPPGLMAKKLKEAVRSRTGLTVSLGLASNKYVAKIASGLSKPDGVSIVAPGEEERFMSALPVSKIWGAGSKTQEQFKKRGLKTCDDILRLSLDQLKSQFGAAFGLFLHRAVRGQAAAAFEDERGTHSMSAERTFPYDLYDEFTIETTLFEICETLMFRLLDLNWQSRTIFIKIRYEDFSTESAQETLPRPVSTINELFDHLSALFRRKRQDGRGVRLIGAGLSNLETDHTPLQRELFDTGNEKEQALEKYILEINKKFPGAALRKGRSLMERASKPADE</sequence>
<keyword evidence="3 15" id="KW-0515">Mutator protein</keyword>
<dbReference type="GO" id="GO:0005829">
    <property type="term" value="C:cytosol"/>
    <property type="evidence" value="ECO:0007669"/>
    <property type="project" value="TreeGrafter"/>
</dbReference>
<keyword evidence="9 15" id="KW-0227">DNA damage</keyword>
<keyword evidence="10 15" id="KW-0460">Magnesium</keyword>
<evidence type="ECO:0000313" key="18">
    <source>
        <dbReference type="Proteomes" id="UP000009223"/>
    </source>
</evidence>
<dbReference type="FunFam" id="3.40.1170.60:FF:000001">
    <property type="entry name" value="DNA polymerase IV"/>
    <property type="match status" value="1"/>
</dbReference>
<evidence type="ECO:0000256" key="7">
    <source>
        <dbReference type="ARBA" id="ARBA00022705"/>
    </source>
</evidence>
<dbReference type="GO" id="GO:0006261">
    <property type="term" value="P:DNA-templated DNA replication"/>
    <property type="evidence" value="ECO:0007669"/>
    <property type="project" value="UniProtKB-UniRule"/>
</dbReference>
<evidence type="ECO:0000256" key="9">
    <source>
        <dbReference type="ARBA" id="ARBA00022763"/>
    </source>
</evidence>
<accession>F5YNE9</accession>
<evidence type="ECO:0000313" key="17">
    <source>
        <dbReference type="EMBL" id="AEF85344.1"/>
    </source>
</evidence>
<dbReference type="CDD" id="cd03586">
    <property type="entry name" value="PolY_Pol_IV_kappa"/>
    <property type="match status" value="1"/>
</dbReference>
<dbReference type="InterPro" id="IPR017961">
    <property type="entry name" value="DNA_pol_Y-fam_little_finger"/>
</dbReference>
<dbReference type="GO" id="GO:0042276">
    <property type="term" value="P:error-prone translesion synthesis"/>
    <property type="evidence" value="ECO:0007669"/>
    <property type="project" value="TreeGrafter"/>
</dbReference>
<comment type="catalytic activity">
    <reaction evidence="14 15">
        <text>DNA(n) + a 2'-deoxyribonucleoside 5'-triphosphate = DNA(n+1) + diphosphate</text>
        <dbReference type="Rhea" id="RHEA:22508"/>
        <dbReference type="Rhea" id="RHEA-COMP:17339"/>
        <dbReference type="Rhea" id="RHEA-COMP:17340"/>
        <dbReference type="ChEBI" id="CHEBI:33019"/>
        <dbReference type="ChEBI" id="CHEBI:61560"/>
        <dbReference type="ChEBI" id="CHEBI:173112"/>
        <dbReference type="EC" id="2.7.7.7"/>
    </reaction>
</comment>
<dbReference type="KEGG" id="tpi:TREPR_0039"/>
<dbReference type="HAMAP" id="MF_01113">
    <property type="entry name" value="DNApol_IV"/>
    <property type="match status" value="1"/>
</dbReference>
<dbReference type="RefSeq" id="WP_015706417.1">
    <property type="nucleotide sequence ID" value="NC_015578.1"/>
</dbReference>
<gene>
    <name evidence="15" type="primary">dinB</name>
    <name evidence="17" type="ordered locus">TREPR_0039</name>
</gene>
<keyword evidence="4 15" id="KW-0963">Cytoplasm</keyword>
<dbReference type="SUPFAM" id="SSF100879">
    <property type="entry name" value="Lesion bypass DNA polymerase (Y-family), little finger domain"/>
    <property type="match status" value="1"/>
</dbReference>
<reference evidence="18" key="1">
    <citation type="submission" date="2009-12" db="EMBL/GenBank/DDBJ databases">
        <title>Complete sequence of Treponema primitia strain ZAS-2.</title>
        <authorList>
            <person name="Tetu S.G."/>
            <person name="Matson E."/>
            <person name="Ren Q."/>
            <person name="Seshadri R."/>
            <person name="Elbourne L."/>
            <person name="Hassan K.A."/>
            <person name="Durkin A."/>
            <person name="Radune D."/>
            <person name="Mohamoud Y."/>
            <person name="Shay R."/>
            <person name="Jin S."/>
            <person name="Zhang X."/>
            <person name="Lucey K."/>
            <person name="Ballor N.R."/>
            <person name="Ottesen E."/>
            <person name="Rosenthal R."/>
            <person name="Allen A."/>
            <person name="Leadbetter J.R."/>
            <person name="Paulsen I.T."/>
        </authorList>
    </citation>
    <scope>NUCLEOTIDE SEQUENCE [LARGE SCALE GENOMIC DNA]</scope>
    <source>
        <strain evidence="18">ATCC BAA-887 / DSM 12427 / ZAS-2</strain>
    </source>
</reference>
<reference evidence="17 18" key="2">
    <citation type="journal article" date="2011" name="ISME J.">
        <title>RNA-seq reveals cooperative metabolic interactions between two termite-gut spirochete species in co-culture.</title>
        <authorList>
            <person name="Rosenthal A.Z."/>
            <person name="Matson E.G."/>
            <person name="Eldar A."/>
            <person name="Leadbetter J.R."/>
        </authorList>
    </citation>
    <scope>NUCLEOTIDE SEQUENCE [LARGE SCALE GENOMIC DNA]</scope>
    <source>
        <strain evidence="18">ATCC BAA-887 / DSM 12427 / ZAS-2</strain>
    </source>
</reference>
<keyword evidence="18" id="KW-1185">Reference proteome</keyword>
<dbReference type="GO" id="GO:0009432">
    <property type="term" value="P:SOS response"/>
    <property type="evidence" value="ECO:0007669"/>
    <property type="project" value="TreeGrafter"/>
</dbReference>
<dbReference type="NCBIfam" id="NF002677">
    <property type="entry name" value="PRK02406.1"/>
    <property type="match status" value="1"/>
</dbReference>
<dbReference type="InterPro" id="IPR001126">
    <property type="entry name" value="UmuC"/>
</dbReference>
<dbReference type="InterPro" id="IPR043502">
    <property type="entry name" value="DNA/RNA_pol_sf"/>
</dbReference>
<dbReference type="Pfam" id="PF00817">
    <property type="entry name" value="IMS"/>
    <property type="match status" value="1"/>
</dbReference>
<protein>
    <recommendedName>
        <fullName evidence="15">DNA polymerase IV</fullName>
        <shortName evidence="15">Pol IV</shortName>
        <ecNumber evidence="15">2.7.7.7</ecNumber>
    </recommendedName>
</protein>
<evidence type="ECO:0000256" key="15">
    <source>
        <dbReference type="HAMAP-Rule" id="MF_01113"/>
    </source>
</evidence>
<keyword evidence="11 15" id="KW-0239">DNA-directed DNA polymerase</keyword>
<comment type="similarity">
    <text evidence="2 15">Belongs to the DNA polymerase type-Y family.</text>
</comment>
<dbReference type="SUPFAM" id="SSF56672">
    <property type="entry name" value="DNA/RNA polymerases"/>
    <property type="match status" value="1"/>
</dbReference>
<evidence type="ECO:0000256" key="1">
    <source>
        <dbReference type="ARBA" id="ARBA00004496"/>
    </source>
</evidence>
<dbReference type="GO" id="GO:0003887">
    <property type="term" value="F:DNA-directed DNA polymerase activity"/>
    <property type="evidence" value="ECO:0007669"/>
    <property type="project" value="UniProtKB-UniRule"/>
</dbReference>
<dbReference type="Pfam" id="PF11799">
    <property type="entry name" value="IMS_C"/>
    <property type="match status" value="1"/>
</dbReference>
<dbReference type="GO" id="GO:0000287">
    <property type="term" value="F:magnesium ion binding"/>
    <property type="evidence" value="ECO:0007669"/>
    <property type="project" value="UniProtKB-UniRule"/>
</dbReference>
<evidence type="ECO:0000256" key="12">
    <source>
        <dbReference type="ARBA" id="ARBA00023125"/>
    </source>
</evidence>
<keyword evidence="12 15" id="KW-0238">DNA-binding</keyword>
<dbReference type="InterPro" id="IPR053848">
    <property type="entry name" value="IMS_HHH_1"/>
</dbReference>
<feature type="binding site" evidence="15">
    <location>
        <position position="8"/>
    </location>
    <ligand>
        <name>Mg(2+)</name>
        <dbReference type="ChEBI" id="CHEBI:18420"/>
    </ligand>
</feature>
<proteinExistence type="inferred from homology"/>
<evidence type="ECO:0000256" key="6">
    <source>
        <dbReference type="ARBA" id="ARBA00022695"/>
    </source>
</evidence>
<keyword evidence="8 15" id="KW-0479">Metal-binding</keyword>
<dbReference type="EC" id="2.7.7.7" evidence="15"/>
<dbReference type="PANTHER" id="PTHR11076">
    <property type="entry name" value="DNA REPAIR POLYMERASE UMUC / TRANSFERASE FAMILY MEMBER"/>
    <property type="match status" value="1"/>
</dbReference>
<evidence type="ECO:0000259" key="16">
    <source>
        <dbReference type="PROSITE" id="PS50173"/>
    </source>
</evidence>
<name>F5YNE9_TREPZ</name>
<comment type="subunit">
    <text evidence="15">Monomer.</text>
</comment>
<evidence type="ECO:0000256" key="3">
    <source>
        <dbReference type="ARBA" id="ARBA00022457"/>
    </source>
</evidence>
<keyword evidence="13 15" id="KW-0234">DNA repair</keyword>
<feature type="site" description="Substrate discrimination" evidence="15">
    <location>
        <position position="13"/>
    </location>
</feature>
<evidence type="ECO:0000256" key="5">
    <source>
        <dbReference type="ARBA" id="ARBA00022679"/>
    </source>
</evidence>
<evidence type="ECO:0000256" key="10">
    <source>
        <dbReference type="ARBA" id="ARBA00022842"/>
    </source>
</evidence>
<dbReference type="EMBL" id="CP001843">
    <property type="protein sequence ID" value="AEF85344.1"/>
    <property type="molecule type" value="Genomic_DNA"/>
</dbReference>
<dbReference type="PANTHER" id="PTHR11076:SF33">
    <property type="entry name" value="DNA POLYMERASE KAPPA"/>
    <property type="match status" value="1"/>
</dbReference>
<dbReference type="InterPro" id="IPR022880">
    <property type="entry name" value="DNApol_IV"/>
</dbReference>
<dbReference type="STRING" id="545694.TREPR_0039"/>
<dbReference type="Gene3D" id="3.30.70.270">
    <property type="match status" value="1"/>
</dbReference>
<evidence type="ECO:0000256" key="13">
    <source>
        <dbReference type="ARBA" id="ARBA00023204"/>
    </source>
</evidence>
<dbReference type="InterPro" id="IPR050116">
    <property type="entry name" value="DNA_polymerase-Y"/>
</dbReference>
<keyword evidence="7 15" id="KW-0235">DNA replication</keyword>
<dbReference type="GO" id="GO:0006281">
    <property type="term" value="P:DNA repair"/>
    <property type="evidence" value="ECO:0007669"/>
    <property type="project" value="UniProtKB-UniRule"/>
</dbReference>
<dbReference type="eggNOG" id="COG0389">
    <property type="taxonomic scope" value="Bacteria"/>
</dbReference>
<comment type="cofactor">
    <cofactor evidence="15">
        <name>Mg(2+)</name>
        <dbReference type="ChEBI" id="CHEBI:18420"/>
    </cofactor>
    <text evidence="15">Binds 2 magnesium ions per subunit.</text>
</comment>